<dbReference type="InterPro" id="IPR013551">
    <property type="entry name" value="YicC-like_C"/>
</dbReference>
<dbReference type="InterPro" id="IPR005229">
    <property type="entry name" value="YicC/YloC-like"/>
</dbReference>
<gene>
    <name evidence="8" type="ORF">ENQ87_03845</name>
</gene>
<name>A0A831XDG9_GEOME</name>
<comment type="similarity">
    <text evidence="5">Belongs to the YicC/YloC family.</text>
</comment>
<evidence type="ECO:0000256" key="1">
    <source>
        <dbReference type="ARBA" id="ARBA00001968"/>
    </source>
</evidence>
<keyword evidence="2" id="KW-0540">Nuclease</keyword>
<evidence type="ECO:0000256" key="4">
    <source>
        <dbReference type="ARBA" id="ARBA00022801"/>
    </source>
</evidence>
<feature type="domain" description="Endoribonuclease YicC-like N-terminal" evidence="6">
    <location>
        <begin position="2"/>
        <end position="155"/>
    </location>
</feature>
<keyword evidence="3" id="KW-0255">Endonuclease</keyword>
<dbReference type="NCBIfam" id="TIGR00255">
    <property type="entry name" value="YicC/YloC family endoribonuclease"/>
    <property type="match status" value="1"/>
</dbReference>
<dbReference type="GO" id="GO:0016787">
    <property type="term" value="F:hydrolase activity"/>
    <property type="evidence" value="ECO:0007669"/>
    <property type="project" value="UniProtKB-KW"/>
</dbReference>
<dbReference type="AlphaFoldDB" id="A0A831XDG9"/>
<dbReference type="PANTHER" id="PTHR30636:SF3">
    <property type="entry name" value="UPF0701 PROTEIN YICC"/>
    <property type="match status" value="1"/>
</dbReference>
<dbReference type="Pfam" id="PF03755">
    <property type="entry name" value="YicC-like_N"/>
    <property type="match status" value="1"/>
</dbReference>
<accession>A0A831XDG9</accession>
<keyword evidence="4" id="KW-0378">Hydrolase</keyword>
<evidence type="ECO:0000313" key="8">
    <source>
        <dbReference type="EMBL" id="HEN41499.1"/>
    </source>
</evidence>
<evidence type="ECO:0000259" key="7">
    <source>
        <dbReference type="Pfam" id="PF08340"/>
    </source>
</evidence>
<evidence type="ECO:0000259" key="6">
    <source>
        <dbReference type="Pfam" id="PF03755"/>
    </source>
</evidence>
<comment type="cofactor">
    <cofactor evidence="1">
        <name>a divalent metal cation</name>
        <dbReference type="ChEBI" id="CHEBI:60240"/>
    </cofactor>
</comment>
<dbReference type="PANTHER" id="PTHR30636">
    <property type="entry name" value="UPF0701 PROTEIN YICC"/>
    <property type="match status" value="1"/>
</dbReference>
<reference evidence="8" key="1">
    <citation type="journal article" date="2020" name="mSystems">
        <title>Genome- and Community-Level Interaction Insights into Carbon Utilization and Element Cycling Functions of Hydrothermarchaeota in Hydrothermal Sediment.</title>
        <authorList>
            <person name="Zhou Z."/>
            <person name="Liu Y."/>
            <person name="Xu W."/>
            <person name="Pan J."/>
            <person name="Luo Z.H."/>
            <person name="Li M."/>
        </authorList>
    </citation>
    <scope>NUCLEOTIDE SEQUENCE [LARGE SCALE GENOMIC DNA]</scope>
    <source>
        <strain evidence="8">SpSt-349</strain>
    </source>
</reference>
<comment type="caution">
    <text evidence="8">The sequence shown here is derived from an EMBL/GenBank/DDBJ whole genome shotgun (WGS) entry which is preliminary data.</text>
</comment>
<organism evidence="8">
    <name type="scientific">Geobacter metallireducens</name>
    <dbReference type="NCBI Taxonomy" id="28232"/>
    <lineage>
        <taxon>Bacteria</taxon>
        <taxon>Pseudomonadati</taxon>
        <taxon>Thermodesulfobacteriota</taxon>
        <taxon>Desulfuromonadia</taxon>
        <taxon>Geobacterales</taxon>
        <taxon>Geobacteraceae</taxon>
        <taxon>Geobacter</taxon>
    </lineage>
</organism>
<dbReference type="EMBL" id="DSOV01000011">
    <property type="protein sequence ID" value="HEN41499.1"/>
    <property type="molecule type" value="Genomic_DNA"/>
</dbReference>
<proteinExistence type="inferred from homology"/>
<evidence type="ECO:0000256" key="2">
    <source>
        <dbReference type="ARBA" id="ARBA00022722"/>
    </source>
</evidence>
<protein>
    <submittedName>
        <fullName evidence="8">YicC family protein</fullName>
    </submittedName>
</protein>
<dbReference type="InterPro" id="IPR013527">
    <property type="entry name" value="YicC-like_N"/>
</dbReference>
<evidence type="ECO:0000256" key="5">
    <source>
        <dbReference type="ARBA" id="ARBA00035648"/>
    </source>
</evidence>
<feature type="domain" description="Endoribonuclease YicC-like C-terminal" evidence="7">
    <location>
        <begin position="173"/>
        <end position="292"/>
    </location>
</feature>
<dbReference type="GO" id="GO:0004521">
    <property type="term" value="F:RNA endonuclease activity"/>
    <property type="evidence" value="ECO:0007669"/>
    <property type="project" value="InterPro"/>
</dbReference>
<sequence>MIKSMTGYGKAVVETETGRTTVEIRAVNHRYGEVFVKMPRSFLAFENDVRKAVGDRLKRGKIEVFVQREEVVGGQQRPLVNVALARAYREAFDHLRTELGIYDPVTLPLILAQKDVLAAQEEGADEDALRAELLQGVRGAVEAMEAMRVREGEALLADLVARRQTLAALIGRVAERAPAVVAEYAQKLRERLAQLLADTALDEARLAQEVALLADRCDVTEELVRFRSHLVQFDETIALAEPVGRKLDFLMQELNREVNTIGSKANDAAMAAMVVELKAELEKIREQVQNIE</sequence>
<dbReference type="Pfam" id="PF08340">
    <property type="entry name" value="YicC-like_C"/>
    <property type="match status" value="1"/>
</dbReference>
<evidence type="ECO:0000256" key="3">
    <source>
        <dbReference type="ARBA" id="ARBA00022759"/>
    </source>
</evidence>